<dbReference type="Proteomes" id="UP000019132">
    <property type="component" value="Unassembled WGS sequence"/>
</dbReference>
<proteinExistence type="predicted"/>
<dbReference type="GO" id="GO:0003677">
    <property type="term" value="F:DNA binding"/>
    <property type="evidence" value="ECO:0007669"/>
    <property type="project" value="InterPro"/>
</dbReference>
<accession>K3W8H9</accession>
<dbReference type="Gene3D" id="1.10.443.20">
    <property type="entry name" value="Centromere DNA-binding protein complex CBF3 subunit, domain 2"/>
    <property type="match status" value="1"/>
</dbReference>
<dbReference type="InParanoid" id="K3W8H9"/>
<dbReference type="STRING" id="431595.K3W8H9"/>
<dbReference type="VEuPathDB" id="FungiDB:PYU1_G001270"/>
<sequence length="80" mass="9111">MPGFAPQKGTYFIERDSVQLPKNMLQMVFPQAQILLKDVEEGESKYSTAAVGFLQLLLYLRKVILQDAVLLMTVYPQHPI</sequence>
<evidence type="ECO:0000313" key="3">
    <source>
        <dbReference type="Proteomes" id="UP000019132"/>
    </source>
</evidence>
<feature type="domain" description="Ndc10" evidence="1">
    <location>
        <begin position="7"/>
        <end position="80"/>
    </location>
</feature>
<dbReference type="HOGENOM" id="CLU_2595110_0_0_1"/>
<dbReference type="Pfam" id="PF16787">
    <property type="entry name" value="NDC10_II"/>
    <property type="match status" value="1"/>
</dbReference>
<reference evidence="2" key="3">
    <citation type="submission" date="2015-02" db="UniProtKB">
        <authorList>
            <consortium name="EnsemblProtists"/>
        </authorList>
    </citation>
    <scope>IDENTIFICATION</scope>
    <source>
        <strain evidence="2">DAOM BR144</strain>
    </source>
</reference>
<organism evidence="2 3">
    <name type="scientific">Globisporangium ultimum (strain ATCC 200006 / CBS 805.95 / DAOM BR144)</name>
    <name type="common">Pythium ultimum</name>
    <dbReference type="NCBI Taxonomy" id="431595"/>
    <lineage>
        <taxon>Eukaryota</taxon>
        <taxon>Sar</taxon>
        <taxon>Stramenopiles</taxon>
        <taxon>Oomycota</taxon>
        <taxon>Peronosporomycetes</taxon>
        <taxon>Pythiales</taxon>
        <taxon>Pythiaceae</taxon>
        <taxon>Globisporangium</taxon>
    </lineage>
</organism>
<reference evidence="3" key="2">
    <citation type="submission" date="2010-04" db="EMBL/GenBank/DDBJ databases">
        <authorList>
            <person name="Buell R."/>
            <person name="Hamilton J."/>
            <person name="Hostetler J."/>
        </authorList>
    </citation>
    <scope>NUCLEOTIDE SEQUENCE [LARGE SCALE GENOMIC DNA]</scope>
    <source>
        <strain evidence="3">DAOM:BR144</strain>
    </source>
</reference>
<evidence type="ECO:0000313" key="2">
    <source>
        <dbReference type="EnsemblProtists" id="PYU1_T001270"/>
    </source>
</evidence>
<dbReference type="InterPro" id="IPR038279">
    <property type="entry name" value="Ndc10_dom2_sf"/>
</dbReference>
<keyword evidence="3" id="KW-1185">Reference proteome</keyword>
<reference evidence="3" key="1">
    <citation type="journal article" date="2010" name="Genome Biol.">
        <title>Genome sequence of the necrotrophic plant pathogen Pythium ultimum reveals original pathogenicity mechanisms and effector repertoire.</title>
        <authorList>
            <person name="Levesque C.A."/>
            <person name="Brouwer H."/>
            <person name="Cano L."/>
            <person name="Hamilton J.P."/>
            <person name="Holt C."/>
            <person name="Huitema E."/>
            <person name="Raffaele S."/>
            <person name="Robideau G.P."/>
            <person name="Thines M."/>
            <person name="Win J."/>
            <person name="Zerillo M.M."/>
            <person name="Beakes G.W."/>
            <person name="Boore J.L."/>
            <person name="Busam D."/>
            <person name="Dumas B."/>
            <person name="Ferriera S."/>
            <person name="Fuerstenberg S.I."/>
            <person name="Gachon C.M."/>
            <person name="Gaulin E."/>
            <person name="Govers F."/>
            <person name="Grenville-Briggs L."/>
            <person name="Horner N."/>
            <person name="Hostetler J."/>
            <person name="Jiang R.H."/>
            <person name="Johnson J."/>
            <person name="Krajaejun T."/>
            <person name="Lin H."/>
            <person name="Meijer H.J."/>
            <person name="Moore B."/>
            <person name="Morris P."/>
            <person name="Phuntmart V."/>
            <person name="Puiu D."/>
            <person name="Shetty J."/>
            <person name="Stajich J.E."/>
            <person name="Tripathy S."/>
            <person name="Wawra S."/>
            <person name="van West P."/>
            <person name="Whitty B.R."/>
            <person name="Coutinho P.M."/>
            <person name="Henrissat B."/>
            <person name="Martin F."/>
            <person name="Thomas P.D."/>
            <person name="Tyler B.M."/>
            <person name="De Vries R.P."/>
            <person name="Kamoun S."/>
            <person name="Yandell M."/>
            <person name="Tisserat N."/>
            <person name="Buell C.R."/>
        </authorList>
    </citation>
    <scope>NUCLEOTIDE SEQUENCE</scope>
    <source>
        <strain evidence="3">DAOM:BR144</strain>
    </source>
</reference>
<name>K3W8H9_GLOUD</name>
<dbReference type="EMBL" id="GL376626">
    <property type="status" value="NOT_ANNOTATED_CDS"/>
    <property type="molecule type" value="Genomic_DNA"/>
</dbReference>
<evidence type="ECO:0000259" key="1">
    <source>
        <dbReference type="Pfam" id="PF16787"/>
    </source>
</evidence>
<protein>
    <recommendedName>
        <fullName evidence="1">Ndc10 domain-containing protein</fullName>
    </recommendedName>
</protein>
<dbReference type="EnsemblProtists" id="PYU1_T001270">
    <property type="protein sequence ID" value="PYU1_T001270"/>
    <property type="gene ID" value="PYU1_G001270"/>
</dbReference>
<dbReference type="AlphaFoldDB" id="K3W8H9"/>
<dbReference type="InterPro" id="IPR031872">
    <property type="entry name" value="NDC10_II"/>
</dbReference>